<organism evidence="2">
    <name type="scientific">Phallusia mammillata</name>
    <dbReference type="NCBI Taxonomy" id="59560"/>
    <lineage>
        <taxon>Eukaryota</taxon>
        <taxon>Metazoa</taxon>
        <taxon>Chordata</taxon>
        <taxon>Tunicata</taxon>
        <taxon>Ascidiacea</taxon>
        <taxon>Phlebobranchia</taxon>
        <taxon>Ascidiidae</taxon>
        <taxon>Phallusia</taxon>
    </lineage>
</organism>
<reference evidence="2" key="1">
    <citation type="submission" date="2020-04" db="EMBL/GenBank/DDBJ databases">
        <authorList>
            <person name="Neveu A P."/>
        </authorList>
    </citation>
    <scope>NUCLEOTIDE SEQUENCE</scope>
    <source>
        <tissue evidence="2">Whole embryo</tissue>
    </source>
</reference>
<accession>A0A6F9DJ90</accession>
<dbReference type="AlphaFoldDB" id="A0A6F9DJ90"/>
<evidence type="ECO:0000313" key="2">
    <source>
        <dbReference type="EMBL" id="CAB3263090.1"/>
    </source>
</evidence>
<feature type="region of interest" description="Disordered" evidence="1">
    <location>
        <begin position="24"/>
        <end position="82"/>
    </location>
</feature>
<name>A0A6F9DJ90_9ASCI</name>
<dbReference type="EMBL" id="LR787228">
    <property type="protein sequence ID" value="CAB3263090.1"/>
    <property type="molecule type" value="mRNA"/>
</dbReference>
<protein>
    <submittedName>
        <fullName evidence="2">Uncharacterized protein LOC101242455</fullName>
    </submittedName>
</protein>
<dbReference type="Gene3D" id="1.10.260.100">
    <property type="match status" value="2"/>
</dbReference>
<sequence>MTEYDDMPPLEDMDNVVDRIKEMQVKKEKRSATHIKPQQTEKPKPIKVKAKPSKPSGSSFGGMQKGFLFGGKPASKPSPTQKVDYVVKPTTSSKNDLVFEEVQRSFKVAPNPFTANMDSWVNGDLFRKLDGNEKLMKQMAEPRFNRALKWMENDPKGAMEAYKDDTEVMEFLTEFCKILGEHFGTLGKKQPPKQKKEIEMPPHDEKKFKEILADPEIQEILAKQEIQDLFSLLRNEPEKYDFHMNACNPRMKADIKKLIAAGLLALEAR</sequence>
<gene>
    <name evidence="2" type="primary">LOC101242455</name>
</gene>
<evidence type="ECO:0000256" key="1">
    <source>
        <dbReference type="SAM" id="MobiDB-lite"/>
    </source>
</evidence>
<proteinExistence type="evidence at transcript level"/>